<dbReference type="InterPro" id="IPR051289">
    <property type="entry name" value="LAGLIDADG_Endonuclease"/>
</dbReference>
<evidence type="ECO:0000259" key="1">
    <source>
        <dbReference type="Pfam" id="PF00961"/>
    </source>
</evidence>
<dbReference type="Gene3D" id="3.10.28.10">
    <property type="entry name" value="Homing endonucleases"/>
    <property type="match status" value="2"/>
</dbReference>
<dbReference type="InterPro" id="IPR027434">
    <property type="entry name" value="Homing_endonucl"/>
</dbReference>
<keyword evidence="2" id="KW-0255">Endonuclease</keyword>
<dbReference type="GO" id="GO:0005739">
    <property type="term" value="C:mitochondrion"/>
    <property type="evidence" value="ECO:0007669"/>
    <property type="project" value="UniProtKB-ARBA"/>
</dbReference>
<keyword evidence="2" id="KW-0378">Hydrolase</keyword>
<name>G8XP84_9CHLO</name>
<accession>G8XP84</accession>
<keyword evidence="2" id="KW-0540">Nuclease</keyword>
<feature type="domain" description="Homing endonuclease LAGLIDADG" evidence="1">
    <location>
        <begin position="40"/>
        <end position="123"/>
    </location>
</feature>
<proteinExistence type="predicted"/>
<dbReference type="GO" id="GO:0004519">
    <property type="term" value="F:endonuclease activity"/>
    <property type="evidence" value="ECO:0007669"/>
    <property type="project" value="UniProtKB-KW"/>
</dbReference>
<dbReference type="PANTHER" id="PTHR36181">
    <property type="entry name" value="INTRON-ENCODED ENDONUCLEASE AI3-RELATED"/>
    <property type="match status" value="1"/>
</dbReference>
<evidence type="ECO:0000313" key="2">
    <source>
        <dbReference type="EMBL" id="ABX82567.1"/>
    </source>
</evidence>
<sequence>MNKIGSSETIRETTFNFINVQQKRVSHKTFIKNSFLEWFVGFCEGDGSFIVSNKRLFFIINQKEEKVLYYIRANLGFGKVSKYSSYSRYIVADTGCIDRLISIFNGNLVLNKTNARFVLWLQARNQYSTEEICYTGINKLVTFHKNGWLSGFTDAEGCFNAQKLKDTRYTLGFRIRLRFILDQKGEYPLFEKCKFFLKSGSITNRQVVGPCTCLLKPFKTSSFNRPTKGTTLRIPCIPCIPLKYGSLCALNMPLQKNLYHVPPSCMYRFTSTHMKSHDILCGYFKEYPLRTLKKVAFTRFTSLCYYIKNRQSLPWTGKVLLRIENLVKNLNSDKS</sequence>
<gene>
    <name evidence="2" type="primary">orf335</name>
</gene>
<keyword evidence="2" id="KW-0496">Mitochondrion</keyword>
<dbReference type="Pfam" id="PF00961">
    <property type="entry name" value="LAGLIDADG_1"/>
    <property type="match status" value="2"/>
</dbReference>
<feature type="domain" description="Homing endonuclease LAGLIDADG" evidence="1">
    <location>
        <begin position="149"/>
        <end position="207"/>
    </location>
</feature>
<dbReference type="PANTHER" id="PTHR36181:SF4">
    <property type="entry name" value="LAGLIDADG ENDONUCLEASE"/>
    <property type="match status" value="1"/>
</dbReference>
<dbReference type="InterPro" id="IPR004860">
    <property type="entry name" value="LAGLIDADG_dom"/>
</dbReference>
<protein>
    <submittedName>
        <fullName evidence="2">Putative site-specific DNA endonuclease</fullName>
    </submittedName>
</protein>
<dbReference type="EMBL" id="EU123948">
    <property type="protein sequence ID" value="ABX82567.1"/>
    <property type="molecule type" value="Genomic_DNA"/>
</dbReference>
<dbReference type="AlphaFoldDB" id="G8XP84"/>
<organism evidence="2">
    <name type="scientific">Trebouxia aggregata</name>
    <dbReference type="NCBI Taxonomy" id="160068"/>
    <lineage>
        <taxon>Eukaryota</taxon>
        <taxon>Viridiplantae</taxon>
        <taxon>Chlorophyta</taxon>
        <taxon>core chlorophytes</taxon>
        <taxon>Trebouxiophyceae</taxon>
        <taxon>Trebouxiales</taxon>
        <taxon>Trebouxiaceae</taxon>
        <taxon>Trebouxia</taxon>
    </lineage>
</organism>
<reference evidence="2" key="1">
    <citation type="submission" date="2007-08" db="EMBL/GenBank/DDBJ databases">
        <title>Divergence order of chlorophyte green algal lineages as inferred from the chloroplast and mitochondrial genomes.</title>
        <authorList>
            <person name="Pombert J.-F."/>
            <person name="Belanger A.-S."/>
            <person name="Gagnon J."/>
            <person name="Otis C."/>
            <person name="Lemieux C."/>
            <person name="Turmel M."/>
        </authorList>
    </citation>
    <scope>NUCLEOTIDE SEQUENCE</scope>
    <source>
        <strain evidence="2">SAG 219-1d</strain>
    </source>
</reference>
<geneLocation type="mitochondrion" evidence="2"/>
<dbReference type="SUPFAM" id="SSF55608">
    <property type="entry name" value="Homing endonucleases"/>
    <property type="match status" value="2"/>
</dbReference>